<dbReference type="GO" id="GO:0000160">
    <property type="term" value="P:phosphorelay signal transduction system"/>
    <property type="evidence" value="ECO:0007669"/>
    <property type="project" value="InterPro"/>
</dbReference>
<dbReference type="GO" id="GO:0006355">
    <property type="term" value="P:regulation of DNA-templated transcription"/>
    <property type="evidence" value="ECO:0007669"/>
    <property type="project" value="InterPro"/>
</dbReference>
<evidence type="ECO:0000256" key="1">
    <source>
        <dbReference type="ARBA" id="ARBA00022553"/>
    </source>
</evidence>
<dbReference type="InterPro" id="IPR058245">
    <property type="entry name" value="NreC/VraR/RcsB-like_REC"/>
</dbReference>
<accession>A0A4Q0QHV7</accession>
<dbReference type="InterPro" id="IPR036388">
    <property type="entry name" value="WH-like_DNA-bd_sf"/>
</dbReference>
<evidence type="ECO:0000259" key="8">
    <source>
        <dbReference type="PROSITE" id="PS50110"/>
    </source>
</evidence>
<dbReference type="SUPFAM" id="SSF52172">
    <property type="entry name" value="CheY-like"/>
    <property type="match status" value="1"/>
</dbReference>
<feature type="region of interest" description="Disordered" evidence="6">
    <location>
        <begin position="215"/>
        <end position="248"/>
    </location>
</feature>
<evidence type="ECO:0000259" key="7">
    <source>
        <dbReference type="PROSITE" id="PS50043"/>
    </source>
</evidence>
<dbReference type="EMBL" id="RKMK01000023">
    <property type="protein sequence ID" value="RXG92621.1"/>
    <property type="molecule type" value="Genomic_DNA"/>
</dbReference>
<dbReference type="Pfam" id="PF00196">
    <property type="entry name" value="GerE"/>
    <property type="match status" value="1"/>
</dbReference>
<feature type="domain" description="HTH luxR-type" evidence="7">
    <location>
        <begin position="145"/>
        <end position="210"/>
    </location>
</feature>
<dbReference type="Gene3D" id="1.10.10.10">
    <property type="entry name" value="Winged helix-like DNA-binding domain superfamily/Winged helix DNA-binding domain"/>
    <property type="match status" value="1"/>
</dbReference>
<dbReference type="PANTHER" id="PTHR44688">
    <property type="entry name" value="DNA-BINDING TRANSCRIPTIONAL ACTIVATOR DEVR_DOSR"/>
    <property type="match status" value="1"/>
</dbReference>
<organism evidence="9 10">
    <name type="scientific">Bradyrhizobium zhanjiangense</name>
    <dbReference type="NCBI Taxonomy" id="1325107"/>
    <lineage>
        <taxon>Bacteria</taxon>
        <taxon>Pseudomonadati</taxon>
        <taxon>Pseudomonadota</taxon>
        <taxon>Alphaproteobacteria</taxon>
        <taxon>Hyphomicrobiales</taxon>
        <taxon>Nitrobacteraceae</taxon>
        <taxon>Bradyrhizobium</taxon>
    </lineage>
</organism>
<dbReference type="PRINTS" id="PR00038">
    <property type="entry name" value="HTHLUXR"/>
</dbReference>
<dbReference type="PROSITE" id="PS50110">
    <property type="entry name" value="RESPONSE_REGULATORY"/>
    <property type="match status" value="1"/>
</dbReference>
<dbReference type="PANTHER" id="PTHR44688:SF16">
    <property type="entry name" value="DNA-BINDING TRANSCRIPTIONAL ACTIVATOR DEVR_DOSR"/>
    <property type="match status" value="1"/>
</dbReference>
<dbReference type="PROSITE" id="PS50043">
    <property type="entry name" value="HTH_LUXR_2"/>
    <property type="match status" value="1"/>
</dbReference>
<protein>
    <submittedName>
        <fullName evidence="9">DNA-binding response regulator</fullName>
    </submittedName>
</protein>
<comment type="caution">
    <text evidence="9">The sequence shown here is derived from an EMBL/GenBank/DDBJ whole genome shotgun (WGS) entry which is preliminary data.</text>
</comment>
<evidence type="ECO:0000313" key="10">
    <source>
        <dbReference type="Proteomes" id="UP000290174"/>
    </source>
</evidence>
<reference evidence="9 10" key="1">
    <citation type="submission" date="2018-11" db="EMBL/GenBank/DDBJ databases">
        <title>Bradyrhizobium sp. nov., isolated from effective nodules of peanut in China.</title>
        <authorList>
            <person name="Li Y."/>
        </authorList>
    </citation>
    <scope>NUCLEOTIDE SEQUENCE [LARGE SCALE GENOMIC DNA]</scope>
    <source>
        <strain evidence="9 10">CCBAU 51770</strain>
    </source>
</reference>
<dbReference type="AlphaFoldDB" id="A0A4Q0QHV7"/>
<name>A0A4Q0QHV7_9BRAD</name>
<dbReference type="SMART" id="SM00421">
    <property type="entry name" value="HTH_LUXR"/>
    <property type="match status" value="1"/>
</dbReference>
<dbReference type="RefSeq" id="WP_128932388.1">
    <property type="nucleotide sequence ID" value="NZ_CP022221.1"/>
</dbReference>
<proteinExistence type="predicted"/>
<dbReference type="SUPFAM" id="SSF46894">
    <property type="entry name" value="C-terminal effector domain of the bipartite response regulators"/>
    <property type="match status" value="1"/>
</dbReference>
<feature type="domain" description="Response regulatory" evidence="8">
    <location>
        <begin position="5"/>
        <end position="121"/>
    </location>
</feature>
<keyword evidence="1 5" id="KW-0597">Phosphoprotein</keyword>
<evidence type="ECO:0000313" key="9">
    <source>
        <dbReference type="EMBL" id="RXG92621.1"/>
    </source>
</evidence>
<keyword evidence="4" id="KW-0804">Transcription</keyword>
<dbReference type="InterPro" id="IPR011006">
    <property type="entry name" value="CheY-like_superfamily"/>
</dbReference>
<feature type="region of interest" description="Disordered" evidence="6">
    <location>
        <begin position="125"/>
        <end position="149"/>
    </location>
</feature>
<keyword evidence="2" id="KW-0805">Transcription regulation</keyword>
<evidence type="ECO:0000256" key="5">
    <source>
        <dbReference type="PROSITE-ProRule" id="PRU00169"/>
    </source>
</evidence>
<dbReference type="InterPro" id="IPR016032">
    <property type="entry name" value="Sig_transdc_resp-reg_C-effctor"/>
</dbReference>
<dbReference type="GO" id="GO:0003677">
    <property type="term" value="F:DNA binding"/>
    <property type="evidence" value="ECO:0007669"/>
    <property type="project" value="UniProtKB-KW"/>
</dbReference>
<dbReference type="InterPro" id="IPR000792">
    <property type="entry name" value="Tscrpt_reg_LuxR_C"/>
</dbReference>
<evidence type="ECO:0000256" key="3">
    <source>
        <dbReference type="ARBA" id="ARBA00023125"/>
    </source>
</evidence>
<dbReference type="CDD" id="cd17535">
    <property type="entry name" value="REC_NarL-like"/>
    <property type="match status" value="1"/>
</dbReference>
<dbReference type="SMART" id="SM00448">
    <property type="entry name" value="REC"/>
    <property type="match status" value="1"/>
</dbReference>
<dbReference type="CDD" id="cd06170">
    <property type="entry name" value="LuxR_C_like"/>
    <property type="match status" value="1"/>
</dbReference>
<feature type="modified residue" description="4-aspartylphosphate" evidence="5">
    <location>
        <position position="56"/>
    </location>
</feature>
<evidence type="ECO:0000256" key="6">
    <source>
        <dbReference type="SAM" id="MobiDB-lite"/>
    </source>
</evidence>
<dbReference type="Gene3D" id="3.40.50.2300">
    <property type="match status" value="1"/>
</dbReference>
<gene>
    <name evidence="9" type="ORF">EAS61_23015</name>
</gene>
<dbReference type="InterPro" id="IPR001789">
    <property type="entry name" value="Sig_transdc_resp-reg_receiver"/>
</dbReference>
<evidence type="ECO:0000256" key="4">
    <source>
        <dbReference type="ARBA" id="ARBA00023163"/>
    </source>
</evidence>
<evidence type="ECO:0000256" key="2">
    <source>
        <dbReference type="ARBA" id="ARBA00023015"/>
    </source>
</evidence>
<sequence length="248" mass="26771">MRRIRVVIADRHPIVLQGISSVLATQHDFAIVASCGDAASCIEAIRLLVPDIVLVDNAMPDVSRPDLLALANTAGRGARVIFFAGKAGDRELQRLAADGACVVLTKYAKPEMLVATLRKVAQNQGLASGSTGPGEEISEAPRAGEEKSLTQLTDRERQIMRLVSEGLSNKEIGRRLNIADGTIKVHLHHIFQKLDISNRTVLAALAISQNEQHAAPREFAPSGLLQPDPVVRDDEDAKCNGVLPERSR</sequence>
<dbReference type="Pfam" id="PF00072">
    <property type="entry name" value="Response_reg"/>
    <property type="match status" value="1"/>
</dbReference>
<dbReference type="Proteomes" id="UP000290174">
    <property type="component" value="Unassembled WGS sequence"/>
</dbReference>
<dbReference type="PROSITE" id="PS00622">
    <property type="entry name" value="HTH_LUXR_1"/>
    <property type="match status" value="1"/>
</dbReference>
<keyword evidence="3 9" id="KW-0238">DNA-binding</keyword>